<dbReference type="AlphaFoldDB" id="A0A174UGE4"/>
<evidence type="ECO:0000313" key="2">
    <source>
        <dbReference type="EMBL" id="CUO83289.1"/>
    </source>
</evidence>
<gene>
    <name evidence="3" type="ORF">ERS852406_03166</name>
    <name evidence="2" type="ORF">ERS852498_00606</name>
    <name evidence="4" type="ORF">JTJ23_10735</name>
</gene>
<accession>A0A174UGE4</accession>
<evidence type="ECO:0000313" key="4">
    <source>
        <dbReference type="EMBL" id="MBN2954039.1"/>
    </source>
</evidence>
<reference evidence="5 6" key="1">
    <citation type="submission" date="2015-09" db="EMBL/GenBank/DDBJ databases">
        <authorList>
            <consortium name="Pathogen Informatics"/>
        </authorList>
    </citation>
    <scope>NUCLEOTIDE SEQUENCE [LARGE SCALE GENOMIC DNA]</scope>
    <source>
        <strain evidence="3 5">2789STDY5608849</strain>
        <strain evidence="2 6">2789STDY5834885</strain>
    </source>
</reference>
<protein>
    <submittedName>
        <fullName evidence="4">Ribosomal L7Ae/L30e/S12e/Gadd45 family protein</fullName>
    </submittedName>
    <submittedName>
        <fullName evidence="2">Ribosomal protein L30E</fullName>
    </submittedName>
</protein>
<feature type="domain" description="Ribosomal protein eL8/eL30/eS12/Gadd45" evidence="1">
    <location>
        <begin position="2"/>
        <end position="84"/>
    </location>
</feature>
<dbReference type="Proteomes" id="UP000737612">
    <property type="component" value="Unassembled WGS sequence"/>
</dbReference>
<evidence type="ECO:0000313" key="5">
    <source>
        <dbReference type="Proteomes" id="UP000095706"/>
    </source>
</evidence>
<keyword evidence="2" id="KW-0687">Ribonucleoprotein</keyword>
<dbReference type="SUPFAM" id="SSF55315">
    <property type="entry name" value="L30e-like"/>
    <property type="match status" value="1"/>
</dbReference>
<dbReference type="InterPro" id="IPR029064">
    <property type="entry name" value="Ribosomal_eL30-like_sf"/>
</dbReference>
<evidence type="ECO:0000259" key="1">
    <source>
        <dbReference type="Pfam" id="PF01248"/>
    </source>
</evidence>
<name>A0A174UGE4_9FIRM</name>
<dbReference type="InterPro" id="IPR004038">
    <property type="entry name" value="Ribosomal_eL8/eL30/eS12/Gad45"/>
</dbReference>
<dbReference type="STRING" id="1150298.ERS852406_03166"/>
<dbReference type="Gene3D" id="3.30.1330.30">
    <property type="match status" value="1"/>
</dbReference>
<reference evidence="4" key="2">
    <citation type="submission" date="2021-02" db="EMBL/GenBank/DDBJ databases">
        <title>Metagenome-assembled genomes from human diarrheal sample B26.</title>
        <authorList>
            <person name="Ateba T.P."/>
            <person name="Alayande K.A."/>
            <person name="Mwanza M."/>
        </authorList>
    </citation>
    <scope>NUCLEOTIDE SEQUENCE</scope>
    <source>
        <strain evidence="4">06WH</strain>
    </source>
</reference>
<sequence>MLGLAMKAGKVSSGEFATEQAVKSGSAYLVILAETASANTQKKFRNMCAYYKVPCILFGDKEQLGRAIGREYRSSLAVCEAHFAEKIAALLAEA</sequence>
<dbReference type="EMBL" id="CZAL01000002">
    <property type="protein sequence ID" value="CUO83289.1"/>
    <property type="molecule type" value="Genomic_DNA"/>
</dbReference>
<dbReference type="Proteomes" id="UP000095706">
    <property type="component" value="Unassembled WGS sequence"/>
</dbReference>
<evidence type="ECO:0000313" key="7">
    <source>
        <dbReference type="Proteomes" id="UP000737612"/>
    </source>
</evidence>
<dbReference type="EMBL" id="CYYV01000020">
    <property type="protein sequence ID" value="CUO92117.1"/>
    <property type="molecule type" value="Genomic_DNA"/>
</dbReference>
<evidence type="ECO:0000313" key="3">
    <source>
        <dbReference type="EMBL" id="CUO92117.1"/>
    </source>
</evidence>
<dbReference type="Pfam" id="PF01248">
    <property type="entry name" value="Ribosomal_L7Ae"/>
    <property type="match status" value="1"/>
</dbReference>
<dbReference type="GO" id="GO:0005840">
    <property type="term" value="C:ribosome"/>
    <property type="evidence" value="ECO:0007669"/>
    <property type="project" value="UniProtKB-KW"/>
</dbReference>
<dbReference type="Proteomes" id="UP000095709">
    <property type="component" value="Unassembled WGS sequence"/>
</dbReference>
<keyword evidence="2" id="KW-0689">Ribosomal protein</keyword>
<dbReference type="EMBL" id="JAFHBD010000050">
    <property type="protein sequence ID" value="MBN2954039.1"/>
    <property type="molecule type" value="Genomic_DNA"/>
</dbReference>
<evidence type="ECO:0000313" key="6">
    <source>
        <dbReference type="Proteomes" id="UP000095709"/>
    </source>
</evidence>
<proteinExistence type="predicted"/>
<organism evidence="4 7">
    <name type="scientific">Fusicatenibacter saccharivorans</name>
    <dbReference type="NCBI Taxonomy" id="1150298"/>
    <lineage>
        <taxon>Bacteria</taxon>
        <taxon>Bacillati</taxon>
        <taxon>Bacillota</taxon>
        <taxon>Clostridia</taxon>
        <taxon>Lachnospirales</taxon>
        <taxon>Lachnospiraceae</taxon>
        <taxon>Fusicatenibacter</taxon>
    </lineage>
</organism>